<proteinExistence type="predicted"/>
<protein>
    <recommendedName>
        <fullName evidence="3">CopG family transcriptional regulator</fullName>
    </recommendedName>
</protein>
<comment type="caution">
    <text evidence="1">The sequence shown here is derived from an EMBL/GenBank/DDBJ whole genome shotgun (WGS) entry which is preliminary data.</text>
</comment>
<accession>A0ABQ1X8Y6</accession>
<keyword evidence="2" id="KW-1185">Reference proteome</keyword>
<reference evidence="2" key="1">
    <citation type="journal article" date="2019" name="Int. J. Syst. Evol. Microbiol.">
        <title>The Global Catalogue of Microorganisms (GCM) 10K type strain sequencing project: providing services to taxonomists for standard genome sequencing and annotation.</title>
        <authorList>
            <consortium name="The Broad Institute Genomics Platform"/>
            <consortium name="The Broad Institute Genome Sequencing Center for Infectious Disease"/>
            <person name="Wu L."/>
            <person name="Ma J."/>
        </authorList>
    </citation>
    <scope>NUCLEOTIDE SEQUENCE [LARGE SCALE GENOMIC DNA]</scope>
    <source>
        <strain evidence="2">CGMCC 1.12990</strain>
    </source>
</reference>
<evidence type="ECO:0008006" key="3">
    <source>
        <dbReference type="Google" id="ProtNLM"/>
    </source>
</evidence>
<evidence type="ECO:0000313" key="2">
    <source>
        <dbReference type="Proteomes" id="UP000601361"/>
    </source>
</evidence>
<dbReference type="RefSeq" id="WP_188559781.1">
    <property type="nucleotide sequence ID" value="NZ_BMGS01000016.1"/>
</dbReference>
<name>A0ABQ1X8Y6_9BACT</name>
<organism evidence="1 2">
    <name type="scientific">Hymenobacter glacieicola</name>
    <dbReference type="NCBI Taxonomy" id="1562124"/>
    <lineage>
        <taxon>Bacteria</taxon>
        <taxon>Pseudomonadati</taxon>
        <taxon>Bacteroidota</taxon>
        <taxon>Cytophagia</taxon>
        <taxon>Cytophagales</taxon>
        <taxon>Hymenobacteraceae</taxon>
        <taxon>Hymenobacter</taxon>
    </lineage>
</organism>
<dbReference type="Proteomes" id="UP000601361">
    <property type="component" value="Unassembled WGS sequence"/>
</dbReference>
<evidence type="ECO:0000313" key="1">
    <source>
        <dbReference type="EMBL" id="GGG61225.1"/>
    </source>
</evidence>
<dbReference type="EMBL" id="BMGS01000016">
    <property type="protein sequence ID" value="GGG61225.1"/>
    <property type="molecule type" value="Genomic_DNA"/>
</dbReference>
<gene>
    <name evidence="1" type="ORF">GCM10011378_41540</name>
</gene>
<sequence>MPSETKPTRNPNREVTTLSTYDQERVSRYAASFDSRAAALRELIRIGLKHENIQ</sequence>